<dbReference type="Gene3D" id="2.120.10.70">
    <property type="entry name" value="Fucose-specific lectin"/>
    <property type="match status" value="1"/>
</dbReference>
<gene>
    <name evidence="6" type="ORF">D9619_006771</name>
</gene>
<feature type="repeat" description="ANK" evidence="4">
    <location>
        <begin position="288"/>
        <end position="320"/>
    </location>
</feature>
<evidence type="ECO:0000313" key="6">
    <source>
        <dbReference type="EMBL" id="KAF5316738.1"/>
    </source>
</evidence>
<dbReference type="SUPFAM" id="SSF48403">
    <property type="entry name" value="Ankyrin repeat"/>
    <property type="match status" value="1"/>
</dbReference>
<dbReference type="InterPro" id="IPR051573">
    <property type="entry name" value="Ankyrin-SOCS_box_domain"/>
</dbReference>
<evidence type="ECO:0000313" key="7">
    <source>
        <dbReference type="Proteomes" id="UP000567179"/>
    </source>
</evidence>
<evidence type="ECO:0000256" key="5">
    <source>
        <dbReference type="SAM" id="MobiDB-lite"/>
    </source>
</evidence>
<accession>A0A8H5EYI8</accession>
<proteinExistence type="inferred from homology"/>
<dbReference type="SMART" id="SM00248">
    <property type="entry name" value="ANK"/>
    <property type="match status" value="3"/>
</dbReference>
<dbReference type="OrthoDB" id="194358at2759"/>
<sequence>MSQFQNLTRKLTAAGHAKSHDGKFEYLLVVDDSGKDSSLSCQRWFGNDLIDEKIVARSVRPGSTAAYLTTLTDTFALCITPASSLRAYTFHERDREWRIADKKDKNAPPAYTVQENGKLAAVVDAGGRLHLVFQDSSDQIRYLDHSWNSNVLPVQSASGTPLAILAVADTVHVFYVSAENQCLHTVILQDNVWEDTVVLEQAFETQVQGFVAEEMQSGIELLVMMDDKSLLRINTPKSVATSNTPTRKSRRVHGCVNHAFNGTLADANLQFYLKRDGPSCLDKPGGDQGFTSLSAACVTGRLATVQLILQNGANPNALSSQKRTPLFLATSTKETRDRCAIVRTLLEAGASVDDAYVETGHATPLMNAVAVSCDRDVVVELLKHGADPNKGDNTWRTPAEVGREMGMADLFPDDNVESTVTSFGQSPVSPVGVNIPSTVETSVKMLSPDLRSPALKRSTRRISNQANHPPALESPAIEESGEQEKAPGEEEKPSAFEAKVIDFLAALLMLFVSYTGSAKVKELMDQAALKLANNGKADDEDGNRHS</sequence>
<dbReference type="PROSITE" id="PS50088">
    <property type="entry name" value="ANK_REPEAT"/>
    <property type="match status" value="2"/>
</dbReference>
<feature type="repeat" description="ANK" evidence="4">
    <location>
        <begin position="321"/>
        <end position="353"/>
    </location>
</feature>
<keyword evidence="7" id="KW-1185">Reference proteome</keyword>
<dbReference type="SUPFAM" id="SSF89372">
    <property type="entry name" value="Fucose-specific lectin"/>
    <property type="match status" value="1"/>
</dbReference>
<feature type="region of interest" description="Disordered" evidence="5">
    <location>
        <begin position="450"/>
        <end position="493"/>
    </location>
</feature>
<reference evidence="6 7" key="1">
    <citation type="journal article" date="2020" name="ISME J.">
        <title>Uncovering the hidden diversity of litter-decomposition mechanisms in mushroom-forming fungi.</title>
        <authorList>
            <person name="Floudas D."/>
            <person name="Bentzer J."/>
            <person name="Ahren D."/>
            <person name="Johansson T."/>
            <person name="Persson P."/>
            <person name="Tunlid A."/>
        </authorList>
    </citation>
    <scope>NUCLEOTIDE SEQUENCE [LARGE SCALE GENOMIC DNA]</scope>
    <source>
        <strain evidence="6 7">CBS 101986</strain>
    </source>
</reference>
<dbReference type="AlphaFoldDB" id="A0A8H5EYI8"/>
<dbReference type="PANTHER" id="PTHR24136:SF15">
    <property type="entry name" value="ANK_REP_REGION DOMAIN-CONTAINING PROTEIN"/>
    <property type="match status" value="1"/>
</dbReference>
<dbReference type="Gene3D" id="1.25.40.20">
    <property type="entry name" value="Ankyrin repeat-containing domain"/>
    <property type="match status" value="1"/>
</dbReference>
<dbReference type="InterPro" id="IPR036770">
    <property type="entry name" value="Ankyrin_rpt-contain_sf"/>
</dbReference>
<dbReference type="GO" id="GO:0016567">
    <property type="term" value="P:protein ubiquitination"/>
    <property type="evidence" value="ECO:0007669"/>
    <property type="project" value="TreeGrafter"/>
</dbReference>
<evidence type="ECO:0000256" key="4">
    <source>
        <dbReference type="PROSITE-ProRule" id="PRU00023"/>
    </source>
</evidence>
<comment type="similarity">
    <text evidence="1">Belongs to the ankyrin SOCS box (ASB) family.</text>
</comment>
<dbReference type="InterPro" id="IPR002110">
    <property type="entry name" value="Ankyrin_rpt"/>
</dbReference>
<dbReference type="Proteomes" id="UP000567179">
    <property type="component" value="Unassembled WGS sequence"/>
</dbReference>
<dbReference type="EMBL" id="JAACJJ010000042">
    <property type="protein sequence ID" value="KAF5316738.1"/>
    <property type="molecule type" value="Genomic_DNA"/>
</dbReference>
<evidence type="ECO:0000256" key="2">
    <source>
        <dbReference type="ARBA" id="ARBA00022737"/>
    </source>
</evidence>
<protein>
    <submittedName>
        <fullName evidence="6">Uncharacterized protein</fullName>
    </submittedName>
</protein>
<organism evidence="6 7">
    <name type="scientific">Psilocybe cf. subviscida</name>
    <dbReference type="NCBI Taxonomy" id="2480587"/>
    <lineage>
        <taxon>Eukaryota</taxon>
        <taxon>Fungi</taxon>
        <taxon>Dikarya</taxon>
        <taxon>Basidiomycota</taxon>
        <taxon>Agaricomycotina</taxon>
        <taxon>Agaricomycetes</taxon>
        <taxon>Agaricomycetidae</taxon>
        <taxon>Agaricales</taxon>
        <taxon>Agaricineae</taxon>
        <taxon>Strophariaceae</taxon>
        <taxon>Psilocybe</taxon>
    </lineage>
</organism>
<evidence type="ECO:0000256" key="3">
    <source>
        <dbReference type="ARBA" id="ARBA00023043"/>
    </source>
</evidence>
<name>A0A8H5EYI8_9AGAR</name>
<comment type="caution">
    <text evidence="6">The sequence shown here is derived from an EMBL/GenBank/DDBJ whole genome shotgun (WGS) entry which is preliminary data.</text>
</comment>
<evidence type="ECO:0000256" key="1">
    <source>
        <dbReference type="ARBA" id="ARBA00005949"/>
    </source>
</evidence>
<keyword evidence="3 4" id="KW-0040">ANK repeat</keyword>
<dbReference type="PANTHER" id="PTHR24136">
    <property type="entry name" value="SOWAH (DROSOPHILA) HOMOLOG"/>
    <property type="match status" value="1"/>
</dbReference>
<keyword evidence="2" id="KW-0677">Repeat</keyword>
<dbReference type="Pfam" id="PF12796">
    <property type="entry name" value="Ank_2"/>
    <property type="match status" value="1"/>
</dbReference>
<dbReference type="PROSITE" id="PS50297">
    <property type="entry name" value="ANK_REP_REGION"/>
    <property type="match status" value="1"/>
</dbReference>
<feature type="compositionally biased region" description="Basic and acidic residues" evidence="5">
    <location>
        <begin position="482"/>
        <end position="493"/>
    </location>
</feature>
<dbReference type="GO" id="GO:0045732">
    <property type="term" value="P:positive regulation of protein catabolic process"/>
    <property type="evidence" value="ECO:0007669"/>
    <property type="project" value="TreeGrafter"/>
</dbReference>